<dbReference type="EMBL" id="CP036433">
    <property type="protein sequence ID" value="QDU93456.1"/>
    <property type="molecule type" value="Genomic_DNA"/>
</dbReference>
<keyword evidence="3" id="KW-1185">Reference proteome</keyword>
<gene>
    <name evidence="2" type="ORF">Pla8534_12360</name>
</gene>
<dbReference type="KEGG" id="lcre:Pla8534_12360"/>
<protein>
    <submittedName>
        <fullName evidence="2">Uncharacterized protein</fullName>
    </submittedName>
</protein>
<organism evidence="2 3">
    <name type="scientific">Lignipirellula cremea</name>
    <dbReference type="NCBI Taxonomy" id="2528010"/>
    <lineage>
        <taxon>Bacteria</taxon>
        <taxon>Pseudomonadati</taxon>
        <taxon>Planctomycetota</taxon>
        <taxon>Planctomycetia</taxon>
        <taxon>Pirellulales</taxon>
        <taxon>Pirellulaceae</taxon>
        <taxon>Lignipirellula</taxon>
    </lineage>
</organism>
<feature type="region of interest" description="Disordered" evidence="1">
    <location>
        <begin position="1"/>
        <end position="20"/>
    </location>
</feature>
<dbReference type="AlphaFoldDB" id="A0A518DNP5"/>
<evidence type="ECO:0000313" key="3">
    <source>
        <dbReference type="Proteomes" id="UP000317648"/>
    </source>
</evidence>
<sequence length="53" mass="6145">MSENEKKMPAPAGPLQRTDQIEKMREFIERMGGWERAEEALESLRAIQEKRAA</sequence>
<name>A0A518DNP5_9BACT</name>
<dbReference type="RefSeq" id="WP_197443035.1">
    <property type="nucleotide sequence ID" value="NZ_CP036433.1"/>
</dbReference>
<evidence type="ECO:0000313" key="2">
    <source>
        <dbReference type="EMBL" id="QDU93456.1"/>
    </source>
</evidence>
<proteinExistence type="predicted"/>
<evidence type="ECO:0000256" key="1">
    <source>
        <dbReference type="SAM" id="MobiDB-lite"/>
    </source>
</evidence>
<reference evidence="2 3" key="1">
    <citation type="submission" date="2019-02" db="EMBL/GenBank/DDBJ databases">
        <title>Deep-cultivation of Planctomycetes and their phenomic and genomic characterization uncovers novel biology.</title>
        <authorList>
            <person name="Wiegand S."/>
            <person name="Jogler M."/>
            <person name="Boedeker C."/>
            <person name="Pinto D."/>
            <person name="Vollmers J."/>
            <person name="Rivas-Marin E."/>
            <person name="Kohn T."/>
            <person name="Peeters S.H."/>
            <person name="Heuer A."/>
            <person name="Rast P."/>
            <person name="Oberbeckmann S."/>
            <person name="Bunk B."/>
            <person name="Jeske O."/>
            <person name="Meyerdierks A."/>
            <person name="Storesund J.E."/>
            <person name="Kallscheuer N."/>
            <person name="Luecker S."/>
            <person name="Lage O.M."/>
            <person name="Pohl T."/>
            <person name="Merkel B.J."/>
            <person name="Hornburger P."/>
            <person name="Mueller R.-W."/>
            <person name="Bruemmer F."/>
            <person name="Labrenz M."/>
            <person name="Spormann A.M."/>
            <person name="Op den Camp H."/>
            <person name="Overmann J."/>
            <person name="Amann R."/>
            <person name="Jetten M.S.M."/>
            <person name="Mascher T."/>
            <person name="Medema M.H."/>
            <person name="Devos D.P."/>
            <person name="Kaster A.-K."/>
            <person name="Ovreas L."/>
            <person name="Rohde M."/>
            <person name="Galperin M.Y."/>
            <person name="Jogler C."/>
        </authorList>
    </citation>
    <scope>NUCLEOTIDE SEQUENCE [LARGE SCALE GENOMIC DNA]</scope>
    <source>
        <strain evidence="2 3">Pla85_3_4</strain>
    </source>
</reference>
<accession>A0A518DNP5</accession>
<dbReference type="Proteomes" id="UP000317648">
    <property type="component" value="Chromosome"/>
</dbReference>